<dbReference type="InterPro" id="IPR000644">
    <property type="entry name" value="CBS_dom"/>
</dbReference>
<evidence type="ECO:0000256" key="1">
    <source>
        <dbReference type="ARBA" id="ARBA00023122"/>
    </source>
</evidence>
<dbReference type="OrthoDB" id="9807125at2"/>
<reference evidence="4 5" key="2">
    <citation type="journal article" date="2012" name="Int. J. Syst. Evol. Microbiol.">
        <title>Magnetococcus marinus gen. nov., sp. nov., a marine, magnetotactic bacterium that represents a novel lineage (Magnetococcaceae fam. nov.; Magnetococcales ord. nov.) at the base of the Alphaproteobacteria.</title>
        <authorList>
            <person name="Bazylinski D.A."/>
            <person name="Williams T.J."/>
            <person name="Lefevre C.T."/>
            <person name="Berg R.J."/>
            <person name="Zhang C.L."/>
            <person name="Bowser S.S."/>
            <person name="Dean A.J."/>
            <person name="Beveridge T.J."/>
        </authorList>
    </citation>
    <scope>NUCLEOTIDE SEQUENCE [LARGE SCALE GENOMIC DNA]</scope>
    <source>
        <strain evidence="5">ATCC BAA-1437 / JCM 17883 / MC-1</strain>
    </source>
</reference>
<dbReference type="EMBL" id="CP000471">
    <property type="protein sequence ID" value="ABK45826.1"/>
    <property type="molecule type" value="Genomic_DNA"/>
</dbReference>
<dbReference type="AlphaFoldDB" id="A0LCY3"/>
<dbReference type="CDD" id="cd02205">
    <property type="entry name" value="CBS_pair_SF"/>
    <property type="match status" value="3"/>
</dbReference>
<dbReference type="Gene3D" id="3.10.580.10">
    <property type="entry name" value="CBS-domain"/>
    <property type="match status" value="2"/>
</dbReference>
<sequence>MSQRDNKPMTVRDRMIGNVITLTPTTTLRDGMRLMTSQSHAAPGFAVVLQDMVPTGLATEFDFLKWIVQGRDPDTTKIGDMRLSRPHVVHEGTPVQELLELYSRRRFRRFPVLNDEEILIGTINEKQILASLPRTDLLKQFRVMDVIRKPIPMLSPGIQYREVAQKMFAWHRGCAMVVDEGILIGIVTERDIMRLRLREDWSPEWMLDDFMRRQPVAIDPGRTLDEVMEIFMETDHRRLPIADMDGTFRGMISMTDVIKAMASNLRSHQAVLNPESVPEPAVWLLPKENHPILAFNEKSKQILGLTEEAIKDHNITADHLVKDPEIWTALYTLLTHCEEIRKINIPAVTTQGRQMSMLSRIRLVKTPSGEERIFWALLGDTHNDY</sequence>
<gene>
    <name evidence="4" type="ordered locus">Mmc1_3340</name>
</gene>
<feature type="domain" description="CBS" evidence="3">
    <location>
        <begin position="81"/>
        <end position="138"/>
    </location>
</feature>
<evidence type="ECO:0000313" key="5">
    <source>
        <dbReference type="Proteomes" id="UP000002586"/>
    </source>
</evidence>
<organism evidence="4 5">
    <name type="scientific">Magnetococcus marinus (strain ATCC BAA-1437 / JCM 17883 / MC-1)</name>
    <dbReference type="NCBI Taxonomy" id="156889"/>
    <lineage>
        <taxon>Bacteria</taxon>
        <taxon>Pseudomonadati</taxon>
        <taxon>Pseudomonadota</taxon>
        <taxon>Magnetococcia</taxon>
        <taxon>Magnetococcales</taxon>
        <taxon>Magnetococcaceae</taxon>
        <taxon>Magnetococcus</taxon>
    </lineage>
</organism>
<keyword evidence="1 2" id="KW-0129">CBS domain</keyword>
<dbReference type="HOGENOM" id="CLU_717286_0_0_5"/>
<protein>
    <submittedName>
        <fullName evidence="4">Putative signal-transduction protein with CBS domains</fullName>
    </submittedName>
</protein>
<dbReference type="PROSITE" id="PS51371">
    <property type="entry name" value="CBS"/>
    <property type="match status" value="4"/>
</dbReference>
<dbReference type="PANTHER" id="PTHR43080">
    <property type="entry name" value="CBS DOMAIN-CONTAINING PROTEIN CBSX3, MITOCHONDRIAL"/>
    <property type="match status" value="1"/>
</dbReference>
<feature type="domain" description="CBS" evidence="3">
    <location>
        <begin position="211"/>
        <end position="267"/>
    </location>
</feature>
<dbReference type="InterPro" id="IPR046342">
    <property type="entry name" value="CBS_dom_sf"/>
</dbReference>
<feature type="domain" description="CBS" evidence="3">
    <location>
        <begin position="15"/>
        <end position="73"/>
    </location>
</feature>
<dbReference type="PANTHER" id="PTHR43080:SF2">
    <property type="entry name" value="CBS DOMAIN-CONTAINING PROTEIN"/>
    <property type="match status" value="1"/>
</dbReference>
<feature type="domain" description="CBS" evidence="3">
    <location>
        <begin position="147"/>
        <end position="204"/>
    </location>
</feature>
<dbReference type="SUPFAM" id="SSF54631">
    <property type="entry name" value="CBS-domain pair"/>
    <property type="match status" value="2"/>
</dbReference>
<evidence type="ECO:0000259" key="3">
    <source>
        <dbReference type="PROSITE" id="PS51371"/>
    </source>
</evidence>
<reference evidence="5" key="1">
    <citation type="journal article" date="2009" name="Appl. Environ. Microbiol.">
        <title>Complete genome sequence of the chemolithoautotrophic marine magnetotactic coccus strain MC-1.</title>
        <authorList>
            <person name="Schubbe S."/>
            <person name="Williams T.J."/>
            <person name="Xie G."/>
            <person name="Kiss H.E."/>
            <person name="Brettin T.S."/>
            <person name="Martinez D."/>
            <person name="Ross C.A."/>
            <person name="Schuler D."/>
            <person name="Cox B.L."/>
            <person name="Nealson K.H."/>
            <person name="Bazylinski D.A."/>
        </authorList>
    </citation>
    <scope>NUCLEOTIDE SEQUENCE [LARGE SCALE GENOMIC DNA]</scope>
    <source>
        <strain evidence="5">ATCC BAA-1437 / JCM 17883 / MC-1</strain>
    </source>
</reference>
<dbReference type="Pfam" id="PF00571">
    <property type="entry name" value="CBS"/>
    <property type="match status" value="4"/>
</dbReference>
<name>A0LCY3_MAGMM</name>
<evidence type="ECO:0000313" key="4">
    <source>
        <dbReference type="EMBL" id="ABK45826.1"/>
    </source>
</evidence>
<evidence type="ECO:0000256" key="2">
    <source>
        <dbReference type="PROSITE-ProRule" id="PRU00703"/>
    </source>
</evidence>
<dbReference type="RefSeq" id="WP_011714885.1">
    <property type="nucleotide sequence ID" value="NC_008576.1"/>
</dbReference>
<dbReference type="KEGG" id="mgm:Mmc1_3340"/>
<dbReference type="Proteomes" id="UP000002586">
    <property type="component" value="Chromosome"/>
</dbReference>
<dbReference type="InterPro" id="IPR051257">
    <property type="entry name" value="Diverse_CBS-Domain"/>
</dbReference>
<dbReference type="eggNOG" id="COG0517">
    <property type="taxonomic scope" value="Bacteria"/>
</dbReference>
<dbReference type="SMART" id="SM00116">
    <property type="entry name" value="CBS"/>
    <property type="match status" value="4"/>
</dbReference>
<proteinExistence type="predicted"/>
<accession>A0LCY3</accession>
<keyword evidence="5" id="KW-1185">Reference proteome</keyword>
<dbReference type="STRING" id="156889.Mmc1_3340"/>